<gene>
    <name evidence="6" type="ORF">GSLYS_00014928001</name>
</gene>
<dbReference type="EMBL" id="CAXITT010000425">
    <property type="protein sequence ID" value="CAL1541322.1"/>
    <property type="molecule type" value="Genomic_DNA"/>
</dbReference>
<keyword evidence="1" id="KW-0594">Phospholipid biosynthesis</keyword>
<dbReference type="Gene3D" id="3.30.200.20">
    <property type="entry name" value="Phosphorylase Kinase, domain 1"/>
    <property type="match status" value="1"/>
</dbReference>
<comment type="caution">
    <text evidence="6">The sequence shown here is derived from an EMBL/GenBank/DDBJ whole genome shotgun (WGS) entry which is preliminary data.</text>
</comment>
<dbReference type="PANTHER" id="PTHR22603">
    <property type="entry name" value="CHOLINE/ETHANOALAMINE KINASE"/>
    <property type="match status" value="1"/>
</dbReference>
<keyword evidence="1" id="KW-0443">Lipid metabolism</keyword>
<keyword evidence="7" id="KW-1185">Reference proteome</keyword>
<keyword evidence="2" id="KW-1208">Phospholipid metabolism</keyword>
<dbReference type="InterPro" id="IPR011009">
    <property type="entry name" value="Kinase-like_dom_sf"/>
</dbReference>
<reference evidence="6 7" key="1">
    <citation type="submission" date="2024-04" db="EMBL/GenBank/DDBJ databases">
        <authorList>
            <consortium name="Genoscope - CEA"/>
            <person name="William W."/>
        </authorList>
    </citation>
    <scope>NUCLEOTIDE SEQUENCE [LARGE SCALE GENOMIC DNA]</scope>
</reference>
<evidence type="ECO:0000256" key="1">
    <source>
        <dbReference type="ARBA" id="ARBA00023209"/>
    </source>
</evidence>
<evidence type="ECO:0000313" key="7">
    <source>
        <dbReference type="Proteomes" id="UP001497497"/>
    </source>
</evidence>
<dbReference type="SUPFAM" id="SSF56112">
    <property type="entry name" value="Protein kinase-like (PK-like)"/>
    <property type="match status" value="1"/>
</dbReference>
<name>A0AAV2I5V1_LYMST</name>
<dbReference type="GO" id="GO:0004305">
    <property type="term" value="F:ethanolamine kinase activity"/>
    <property type="evidence" value="ECO:0007669"/>
    <property type="project" value="UniProtKB-EC"/>
</dbReference>
<protein>
    <recommendedName>
        <fullName evidence="5">ethanolamine kinase</fullName>
        <ecNumber evidence="5">2.7.1.82</ecNumber>
    </recommendedName>
</protein>
<dbReference type="AlphaFoldDB" id="A0AAV2I5V1"/>
<comment type="similarity">
    <text evidence="4">Belongs to the choline/ethanolamine kinase family.</text>
</comment>
<evidence type="ECO:0000256" key="5">
    <source>
        <dbReference type="ARBA" id="ARBA00038874"/>
    </source>
</evidence>
<dbReference type="CDD" id="cd05157">
    <property type="entry name" value="ETNK_euk"/>
    <property type="match status" value="1"/>
</dbReference>
<evidence type="ECO:0000256" key="3">
    <source>
        <dbReference type="ARBA" id="ARBA00037883"/>
    </source>
</evidence>
<comment type="pathway">
    <text evidence="3">Phospholipid metabolism; phosphatidylethanolamine biosynthesis; phosphatidylethanolamine from ethanolamine: step 1/3.</text>
</comment>
<dbReference type="Proteomes" id="UP001497497">
    <property type="component" value="Unassembled WGS sequence"/>
</dbReference>
<dbReference type="EC" id="2.7.1.82" evidence="5"/>
<organism evidence="6 7">
    <name type="scientific">Lymnaea stagnalis</name>
    <name type="common">Great pond snail</name>
    <name type="synonym">Helix stagnalis</name>
    <dbReference type="NCBI Taxonomy" id="6523"/>
    <lineage>
        <taxon>Eukaryota</taxon>
        <taxon>Metazoa</taxon>
        <taxon>Spiralia</taxon>
        <taxon>Lophotrochozoa</taxon>
        <taxon>Mollusca</taxon>
        <taxon>Gastropoda</taxon>
        <taxon>Heterobranchia</taxon>
        <taxon>Euthyneura</taxon>
        <taxon>Panpulmonata</taxon>
        <taxon>Hygrophila</taxon>
        <taxon>Lymnaeoidea</taxon>
        <taxon>Lymnaeidae</taxon>
        <taxon>Lymnaea</taxon>
    </lineage>
</organism>
<dbReference type="GO" id="GO:0006646">
    <property type="term" value="P:phosphatidylethanolamine biosynthetic process"/>
    <property type="evidence" value="ECO:0007669"/>
    <property type="project" value="TreeGrafter"/>
</dbReference>
<evidence type="ECO:0000256" key="4">
    <source>
        <dbReference type="ARBA" id="ARBA00038211"/>
    </source>
</evidence>
<dbReference type="GO" id="GO:0005737">
    <property type="term" value="C:cytoplasm"/>
    <property type="evidence" value="ECO:0007669"/>
    <property type="project" value="TreeGrafter"/>
</dbReference>
<accession>A0AAV2I5V1</accession>
<keyword evidence="1" id="KW-0444">Lipid biosynthesis</keyword>
<dbReference type="PANTHER" id="PTHR22603:SF66">
    <property type="entry name" value="ETHANOLAMINE KINASE"/>
    <property type="match status" value="1"/>
</dbReference>
<dbReference type="Pfam" id="PF01633">
    <property type="entry name" value="Choline_kinase"/>
    <property type="match status" value="1"/>
</dbReference>
<proteinExistence type="inferred from homology"/>
<sequence>MPGSKAKSSGKVLTLPLTISDLNFEEDAKKILEHIRPNWKGTEINFEVFTDGITNKLMGCHAGNDRNDVVLVRINGIGSDIIINRDEEQLTFQCLSEANCAPPIYCVFDNGMAYGYFPGKTLDKQTVREPNIQKLIAEELVRLHSVRGPGGPVPSQFNHRVLTWLDAVPTHFKDPSIQEVFEKKIPTHQDLKTELKEITKALDALDMKSVFSHNDLLLKNIIYDDREGKIHFIDYEYAFYNYEAFDIGDHFAEYAGMVDVDYDLYPRKDEQLPWLRHYLETKAAREGRSPDSVQDRDVEILYIQTNKCACAAHFLWGVWSLIQAQHSIIDFDYVGYASTRFKEYFRRKEEFFTLDIGHI</sequence>
<evidence type="ECO:0000313" key="6">
    <source>
        <dbReference type="EMBL" id="CAL1541322.1"/>
    </source>
</evidence>
<evidence type="ECO:0000256" key="2">
    <source>
        <dbReference type="ARBA" id="ARBA00023264"/>
    </source>
</evidence>
<dbReference type="Gene3D" id="3.90.1200.10">
    <property type="match status" value="1"/>
</dbReference>